<comment type="similarity">
    <text evidence="1">Belongs to the myoviridae tail sheath protein family.</text>
</comment>
<dbReference type="PANTHER" id="PTHR35861">
    <property type="match status" value="1"/>
</dbReference>
<name>A0ABW2AFV4_9MICO</name>
<dbReference type="InterPro" id="IPR020287">
    <property type="entry name" value="Tail_sheath_C"/>
</dbReference>
<accession>A0ABW2AFV4</accession>
<comment type="caution">
    <text evidence="4">The sequence shown here is derived from an EMBL/GenBank/DDBJ whole genome shotgun (WGS) entry which is preliminary data.</text>
</comment>
<feature type="domain" description="Tail sheath protein C-terminal" evidence="3">
    <location>
        <begin position="999"/>
        <end position="1104"/>
    </location>
</feature>
<dbReference type="InterPro" id="IPR035089">
    <property type="entry name" value="Phage_sheath_subtilisin"/>
</dbReference>
<dbReference type="InterPro" id="IPR052042">
    <property type="entry name" value="Tail_sheath_structural"/>
</dbReference>
<evidence type="ECO:0000313" key="5">
    <source>
        <dbReference type="Proteomes" id="UP001596298"/>
    </source>
</evidence>
<evidence type="ECO:0000259" key="2">
    <source>
        <dbReference type="Pfam" id="PF04984"/>
    </source>
</evidence>
<feature type="domain" description="Tail sheath protein subtilisin-like" evidence="2">
    <location>
        <begin position="842"/>
        <end position="996"/>
    </location>
</feature>
<reference evidence="5" key="1">
    <citation type="journal article" date="2019" name="Int. J. Syst. Evol. Microbiol.">
        <title>The Global Catalogue of Microorganisms (GCM) 10K type strain sequencing project: providing services to taxonomists for standard genome sequencing and annotation.</title>
        <authorList>
            <consortium name="The Broad Institute Genomics Platform"/>
            <consortium name="The Broad Institute Genome Sequencing Center for Infectious Disease"/>
            <person name="Wu L."/>
            <person name="Ma J."/>
        </authorList>
    </citation>
    <scope>NUCLEOTIDE SEQUENCE [LARGE SCALE GENOMIC DNA]</scope>
    <source>
        <strain evidence="5">CCUG 58127</strain>
    </source>
</reference>
<dbReference type="RefSeq" id="WP_382401249.1">
    <property type="nucleotide sequence ID" value="NZ_JBHSWH010000001.1"/>
</dbReference>
<evidence type="ECO:0000313" key="4">
    <source>
        <dbReference type="EMBL" id="MFC6705793.1"/>
    </source>
</evidence>
<dbReference type="PANTHER" id="PTHR35861:SF1">
    <property type="entry name" value="PHAGE TAIL SHEATH PROTEIN"/>
    <property type="match status" value="1"/>
</dbReference>
<dbReference type="Proteomes" id="UP001596298">
    <property type="component" value="Unassembled WGS sequence"/>
</dbReference>
<dbReference type="Pfam" id="PF17482">
    <property type="entry name" value="Phage_sheath_1C"/>
    <property type="match status" value="1"/>
</dbReference>
<dbReference type="Gene3D" id="3.40.50.11780">
    <property type="match status" value="2"/>
</dbReference>
<keyword evidence="5" id="KW-1185">Reference proteome</keyword>
<protein>
    <submittedName>
        <fullName evidence="4">Phage tail sheath C-terminal domain-containing protein</fullName>
    </submittedName>
</protein>
<organism evidence="4 5">
    <name type="scientific">Flexivirga alba</name>
    <dbReference type="NCBI Taxonomy" id="702742"/>
    <lineage>
        <taxon>Bacteria</taxon>
        <taxon>Bacillati</taxon>
        <taxon>Actinomycetota</taxon>
        <taxon>Actinomycetes</taxon>
        <taxon>Micrococcales</taxon>
        <taxon>Dermacoccaceae</taxon>
        <taxon>Flexivirga</taxon>
    </lineage>
</organism>
<evidence type="ECO:0000259" key="3">
    <source>
        <dbReference type="Pfam" id="PF17482"/>
    </source>
</evidence>
<dbReference type="EMBL" id="JBHSWH010000001">
    <property type="protein sequence ID" value="MFC6705793.1"/>
    <property type="molecule type" value="Genomic_DNA"/>
</dbReference>
<sequence length="1113" mass="115675">MPEYLAPGVYVEEIDTGSKPIEGVSTSTCGVVGVAERGPTDVPILITSVGDFTRTFGGLLRADDYGEHRFLPHAIEGFFTNGGKRVYAVRVVDAAASRAATSLFYPGTAAPVPSVLVRPAGEGTGTAANLPELLALPGSGLAPGDWVRVGDGSGAEYRQVAAAPTANTTMVPLALPLARSHPAGEPVEEYVRAVTLGFTLPADVAAGAELITVQGAHADVAALSAGDCLEFGAAPTAEYRTVRETTATTVVSPADSTTQVRIDSGVVLSHPGSDAVSRVDLSAGAVTTAAVGLATGGSATVFVDDTQGAFTDRTHLVRVGTPATAEVGRIGELDKFEVAPATGGYDAGTLVQAVQPAADRTLTANVAIGDTTLTLQAGETAGLVTGQRVVLDPAGSPETLTITSIDAGADTLTLTPAAAAAHTAPAAVVPRDSLTTAVTTAGGAVAALDDRIGIGEDSVLRIGAGTGAQIVTVVSLPALSGVAPDPGTVVVSPSLTQGRPAGAAVTRLGAVTAVAGRQACVLALPAPAGDGSLLLSDGDGFAAGDLLRLTTAAEVSYVAVTAAPAAPAAPVQVPLQTALARAHPAGSMLVERTPLIDIQALDAGSWGNRLRISVQDETPGLVTSTLATMVNATTIRLASASGVEAGTVLELTDPATGTVLGDPVKVSSINRSAQNAITLAGSGLSAAQQVIGAGVRSREFGITVRLLRQPDPNVPSRDSQVIDLEAYRNVSLDPRHSNYVEKAIGSITGPLRKSDHRPEGTSLYLRVADVATTDAVRQSVRLGPETLVDVLPDGRVQPALLRLETTPGDDSIGTISDDTYIGADNADPEQRTGLQSLRNVDEISLVAIPGRVSARLQQAVIDHCELLRYRFAVLDTTPEPDDTISDAQSQRAQFDTEYAALYYPWLSIPDPFPTNLADIHDYAIPPAGHVLGVYARTDIDRGVHKAPANEVVGGITGLRRSLNKAEQDILNPYPVNVNVIRDFRDNNRGIRVYGARVITSDPDWKYVNVRRLLIFIEASLDRGLQWVVFEPNADPLWARVRRVIANFLTTVWRSGALEGTKVEEAFFVKCDRTTMTQTDIDNGRLIVVIGVAPVKPAEFVIVRIGLWTAHADN</sequence>
<evidence type="ECO:0000256" key="1">
    <source>
        <dbReference type="ARBA" id="ARBA00008005"/>
    </source>
</evidence>
<dbReference type="Pfam" id="PF04984">
    <property type="entry name" value="Phage_sheath_1"/>
    <property type="match status" value="1"/>
</dbReference>
<proteinExistence type="inferred from homology"/>
<gene>
    <name evidence="4" type="ORF">ACFQDH_11065</name>
</gene>